<evidence type="ECO:0008006" key="2">
    <source>
        <dbReference type="Google" id="ProtNLM"/>
    </source>
</evidence>
<proteinExistence type="predicted"/>
<protein>
    <recommendedName>
        <fullName evidence="2">TIGR02453 family protein</fullName>
    </recommendedName>
</protein>
<dbReference type="InterPro" id="IPR012808">
    <property type="entry name" value="CHP02453"/>
</dbReference>
<name>A0A645DBP6_9ZZZZ</name>
<dbReference type="PIRSF" id="PIRSF028451">
    <property type="entry name" value="UCP028451"/>
    <property type="match status" value="1"/>
</dbReference>
<sequence>MFQGMTEDAYQFFWDIAFHNEHAFFEENRERYKKAVYLPMKELAIQLTPTALEIDPEFNVRASSIVSRIRRDTRYSHDKTMYRDHVWLGFRKPGTMISEAFVLYAEFERESYGYGMGMWGANSSMMRSLRERMLAKPQKFLSLVNDEAFTNVFSVVGESFKRPRFTQAPAELQPYLNRKNLAFCFSSPDLKKTLSPAIADEIISGFELLKPVYRFLLGLDS</sequence>
<gene>
    <name evidence="1" type="ORF">SDC9_133866</name>
</gene>
<reference evidence="1" key="1">
    <citation type="submission" date="2019-08" db="EMBL/GenBank/DDBJ databases">
        <authorList>
            <person name="Kucharzyk K."/>
            <person name="Murdoch R.W."/>
            <person name="Higgins S."/>
            <person name="Loffler F."/>
        </authorList>
    </citation>
    <scope>NUCLEOTIDE SEQUENCE</scope>
</reference>
<accession>A0A645DBP6</accession>
<dbReference type="PANTHER" id="PTHR36452">
    <property type="entry name" value="CHROMOSOME 12, WHOLE GENOME SHOTGUN SEQUENCE"/>
    <property type="match status" value="1"/>
</dbReference>
<dbReference type="InterPro" id="IPR015996">
    <property type="entry name" value="UCP028451"/>
</dbReference>
<organism evidence="1">
    <name type="scientific">bioreactor metagenome</name>
    <dbReference type="NCBI Taxonomy" id="1076179"/>
    <lineage>
        <taxon>unclassified sequences</taxon>
        <taxon>metagenomes</taxon>
        <taxon>ecological metagenomes</taxon>
    </lineage>
</organism>
<dbReference type="Pfam" id="PF09365">
    <property type="entry name" value="DUF2461"/>
    <property type="match status" value="1"/>
</dbReference>
<dbReference type="EMBL" id="VSSQ01034737">
    <property type="protein sequence ID" value="MPM86774.1"/>
    <property type="molecule type" value="Genomic_DNA"/>
</dbReference>
<evidence type="ECO:0000313" key="1">
    <source>
        <dbReference type="EMBL" id="MPM86774.1"/>
    </source>
</evidence>
<dbReference type="AlphaFoldDB" id="A0A645DBP6"/>
<dbReference type="PANTHER" id="PTHR36452:SF1">
    <property type="entry name" value="DUF2461 DOMAIN-CONTAINING PROTEIN"/>
    <property type="match status" value="1"/>
</dbReference>
<comment type="caution">
    <text evidence="1">The sequence shown here is derived from an EMBL/GenBank/DDBJ whole genome shotgun (WGS) entry which is preliminary data.</text>
</comment>